<keyword evidence="4" id="KW-0378">Hydrolase</keyword>
<evidence type="ECO:0000256" key="3">
    <source>
        <dbReference type="ARBA" id="ARBA00022475"/>
    </source>
</evidence>
<keyword evidence="4" id="KW-0121">Carboxypeptidase</keyword>
<keyword evidence="4" id="KW-0645">Protease</keyword>
<evidence type="ECO:0000256" key="5">
    <source>
        <dbReference type="ARBA" id="ARBA00022692"/>
    </source>
</evidence>
<keyword evidence="8 11" id="KW-1133">Transmembrane helix</keyword>
<dbReference type="GO" id="GO:0005886">
    <property type="term" value="C:plasma membrane"/>
    <property type="evidence" value="ECO:0007669"/>
    <property type="project" value="UniProtKB-SubCell"/>
</dbReference>
<dbReference type="PANTHER" id="PTHR30627:SF2">
    <property type="entry name" value="PEPTIDOGLYCAN D,D-TRANSPEPTIDASE MRDA"/>
    <property type="match status" value="1"/>
</dbReference>
<dbReference type="GO" id="GO:0009252">
    <property type="term" value="P:peptidoglycan biosynthetic process"/>
    <property type="evidence" value="ECO:0007669"/>
    <property type="project" value="UniProtKB-KW"/>
</dbReference>
<keyword evidence="5 11" id="KW-0812">Transmembrane</keyword>
<dbReference type="Gene3D" id="3.30.1390.30">
    <property type="entry name" value="Penicillin-binding protein 2a, domain 3"/>
    <property type="match status" value="1"/>
</dbReference>
<reference evidence="14 15" key="1">
    <citation type="submission" date="2019-08" db="EMBL/GenBank/DDBJ databases">
        <title>In-depth cultivation of the pig gut microbiome towards novel bacterial diversity and tailored functional studies.</title>
        <authorList>
            <person name="Wylensek D."/>
            <person name="Hitch T.C.A."/>
            <person name="Clavel T."/>
        </authorList>
    </citation>
    <scope>NUCLEOTIDE SEQUENCE [LARGE SCALE GENOMIC DNA]</scope>
    <source>
        <strain evidence="14 15">LKV-178-WT-2A</strain>
    </source>
</reference>
<feature type="transmembrane region" description="Helical" evidence="11">
    <location>
        <begin position="12"/>
        <end position="34"/>
    </location>
</feature>
<evidence type="ECO:0000259" key="13">
    <source>
        <dbReference type="Pfam" id="PF03717"/>
    </source>
</evidence>
<keyword evidence="9 11" id="KW-0472">Membrane</keyword>
<evidence type="ECO:0000256" key="2">
    <source>
        <dbReference type="ARBA" id="ARBA00004236"/>
    </source>
</evidence>
<keyword evidence="7" id="KW-0573">Peptidoglycan synthesis</keyword>
<proteinExistence type="predicted"/>
<evidence type="ECO:0000256" key="7">
    <source>
        <dbReference type="ARBA" id="ARBA00022984"/>
    </source>
</evidence>
<name>A0A7K0KCN0_9BACT</name>
<dbReference type="Gene3D" id="3.40.710.10">
    <property type="entry name" value="DD-peptidase/beta-lactamase superfamily"/>
    <property type="match status" value="1"/>
</dbReference>
<dbReference type="InterPro" id="IPR012338">
    <property type="entry name" value="Beta-lactam/transpept-like"/>
</dbReference>
<dbReference type="SUPFAM" id="SSF56601">
    <property type="entry name" value="beta-lactamase/transpeptidase-like"/>
    <property type="match status" value="1"/>
</dbReference>
<dbReference type="InterPro" id="IPR036138">
    <property type="entry name" value="PBP_dimer_sf"/>
</dbReference>
<dbReference type="SUPFAM" id="SSF56519">
    <property type="entry name" value="Penicillin binding protein dimerisation domain"/>
    <property type="match status" value="1"/>
</dbReference>
<evidence type="ECO:0000313" key="15">
    <source>
        <dbReference type="Proteomes" id="UP000438914"/>
    </source>
</evidence>
<dbReference type="AlphaFoldDB" id="A0A7K0KCN0"/>
<evidence type="ECO:0000256" key="1">
    <source>
        <dbReference type="ARBA" id="ARBA00004167"/>
    </source>
</evidence>
<dbReference type="InterPro" id="IPR050515">
    <property type="entry name" value="Beta-lactam/transpept"/>
</dbReference>
<evidence type="ECO:0000256" key="8">
    <source>
        <dbReference type="ARBA" id="ARBA00022989"/>
    </source>
</evidence>
<comment type="caution">
    <text evidence="14">The sequence shown here is derived from an EMBL/GenBank/DDBJ whole genome shotgun (WGS) entry which is preliminary data.</text>
</comment>
<dbReference type="GO" id="GO:0071555">
    <property type="term" value="P:cell wall organization"/>
    <property type="evidence" value="ECO:0007669"/>
    <property type="project" value="UniProtKB-KW"/>
</dbReference>
<keyword evidence="10" id="KW-0961">Cell wall biogenesis/degradation</keyword>
<evidence type="ECO:0000256" key="11">
    <source>
        <dbReference type="SAM" id="Phobius"/>
    </source>
</evidence>
<dbReference type="Gene3D" id="3.90.1310.10">
    <property type="entry name" value="Penicillin-binding protein 2a (Domain 2)"/>
    <property type="match status" value="1"/>
</dbReference>
<evidence type="ECO:0000256" key="4">
    <source>
        <dbReference type="ARBA" id="ARBA00022645"/>
    </source>
</evidence>
<dbReference type="GO" id="GO:0071972">
    <property type="term" value="F:peptidoglycan L,D-transpeptidase activity"/>
    <property type="evidence" value="ECO:0007669"/>
    <property type="project" value="TreeGrafter"/>
</dbReference>
<keyword evidence="3" id="KW-1003">Cell membrane</keyword>
<comment type="subcellular location">
    <subcellularLocation>
        <location evidence="2">Cell membrane</location>
    </subcellularLocation>
    <subcellularLocation>
        <location evidence="1">Membrane</location>
        <topology evidence="1">Single-pass membrane protein</topology>
    </subcellularLocation>
</comment>
<evidence type="ECO:0000256" key="9">
    <source>
        <dbReference type="ARBA" id="ARBA00023136"/>
    </source>
</evidence>
<dbReference type="EMBL" id="VUNG01000001">
    <property type="protein sequence ID" value="MST83170.1"/>
    <property type="molecule type" value="Genomic_DNA"/>
</dbReference>
<dbReference type="Proteomes" id="UP000438914">
    <property type="component" value="Unassembled WGS sequence"/>
</dbReference>
<dbReference type="PANTHER" id="PTHR30627">
    <property type="entry name" value="PEPTIDOGLYCAN D,D-TRANSPEPTIDASE"/>
    <property type="match status" value="1"/>
</dbReference>
<feature type="domain" description="Penicillin-binding protein dimerisation" evidence="13">
    <location>
        <begin position="54"/>
        <end position="223"/>
    </location>
</feature>
<gene>
    <name evidence="14" type="ORF">FYJ73_00450</name>
</gene>
<evidence type="ECO:0000259" key="12">
    <source>
        <dbReference type="Pfam" id="PF00905"/>
    </source>
</evidence>
<feature type="domain" description="Penicillin-binding protein transpeptidase" evidence="12">
    <location>
        <begin position="261"/>
        <end position="577"/>
    </location>
</feature>
<dbReference type="InterPro" id="IPR005311">
    <property type="entry name" value="PBP_dimer"/>
</dbReference>
<dbReference type="Pfam" id="PF00905">
    <property type="entry name" value="Transpeptidase"/>
    <property type="match status" value="1"/>
</dbReference>
<dbReference type="RefSeq" id="WP_154532496.1">
    <property type="nucleotide sequence ID" value="NZ_VUNG01000001.1"/>
</dbReference>
<accession>A0A7K0KCN0</accession>
<dbReference type="GO" id="GO:0008360">
    <property type="term" value="P:regulation of cell shape"/>
    <property type="evidence" value="ECO:0007669"/>
    <property type="project" value="UniProtKB-KW"/>
</dbReference>
<sequence>MKDYNLENRKLVIGGIAIVIVAIYILRLFTIQLLSDDYRKSADSNAFLKQVEFPSRGVIRDRNGKLLVYNQPAYDIMVVMNEEKGHLDTLDFCETLGITKDYFIKRMNDIKDRNKNPGYSRFTQQLFMSQIDDKDFSVFQEKMFRFPGFSIQRRTIRQYEYPYGAHVLGDVGEVSQADIDEDSYYQPGDYIGKLGVERSYEKDLRGEKGVKILLRDAHGRIQGKYQHGKYDRRPVAGKDLTLGLDIRLQALGERMLEGKIGAIVAIEPSTGQVLCMVSSPSYDPRLLEGKLRNKYHRALSKNVWKPLLNRAIMGQYPPGSTFKTAQGLTFLTEGIINTHTQYPCHHGFSYKGLHVGCHGHPSPLAIIPAISTSCNGFFCWGLYHMFANRMKYPKVQIAMNTWRDYMVSMGFGYKLGIDLPGEKRGLIPNAAFYDKAYHGSWNGLTVISIAIGQGEVNLTPLQIANLASTIANRGYYYIPHVVKDVKGGSIDKKYYQRHYTKAAPWAYNVIVAGMRSSAMGGTCKHFSTLNFPACGKTGTAQNRGQDHSVCMAFAPMDKPKIALAVYVENGGFGADFAVPMATVLMDQYINGKLSPARAREADELQKRRIAYGSRNR</sequence>
<evidence type="ECO:0000256" key="10">
    <source>
        <dbReference type="ARBA" id="ARBA00023316"/>
    </source>
</evidence>
<keyword evidence="6" id="KW-0133">Cell shape</keyword>
<organism evidence="14 15">
    <name type="scientific">Hallella mizrahii</name>
    <dbReference type="NCBI Taxonomy" id="2606637"/>
    <lineage>
        <taxon>Bacteria</taxon>
        <taxon>Pseudomonadati</taxon>
        <taxon>Bacteroidota</taxon>
        <taxon>Bacteroidia</taxon>
        <taxon>Bacteroidales</taxon>
        <taxon>Prevotellaceae</taxon>
        <taxon>Hallella</taxon>
    </lineage>
</organism>
<keyword evidence="15" id="KW-1185">Reference proteome</keyword>
<dbReference type="FunFam" id="3.40.710.10:FF:000024">
    <property type="entry name" value="Penicillin-binding protein 2"/>
    <property type="match status" value="1"/>
</dbReference>
<dbReference type="GO" id="GO:0008658">
    <property type="term" value="F:penicillin binding"/>
    <property type="evidence" value="ECO:0007669"/>
    <property type="project" value="InterPro"/>
</dbReference>
<dbReference type="InterPro" id="IPR001460">
    <property type="entry name" value="PCN-bd_Tpept"/>
</dbReference>
<dbReference type="Pfam" id="PF03717">
    <property type="entry name" value="PBP_dimer"/>
    <property type="match status" value="1"/>
</dbReference>
<evidence type="ECO:0000313" key="14">
    <source>
        <dbReference type="EMBL" id="MST83170.1"/>
    </source>
</evidence>
<protein>
    <submittedName>
        <fullName evidence="14">Penicillin-binding protein 2</fullName>
    </submittedName>
</protein>
<evidence type="ECO:0000256" key="6">
    <source>
        <dbReference type="ARBA" id="ARBA00022960"/>
    </source>
</evidence>